<evidence type="ECO:0000313" key="2">
    <source>
        <dbReference type="Proteomes" id="UP000614350"/>
    </source>
</evidence>
<gene>
    <name evidence="1" type="ORF">HZH66_014683</name>
</gene>
<reference evidence="1" key="1">
    <citation type="journal article" date="2020" name="G3 (Bethesda)">
        <title>High-Quality Assemblies for Three Invasive Social Wasps from the &lt;i&gt;Vespula&lt;/i&gt; Genus.</title>
        <authorList>
            <person name="Harrop T.W.R."/>
            <person name="Guhlin J."/>
            <person name="McLaughlin G.M."/>
            <person name="Permina E."/>
            <person name="Stockwell P."/>
            <person name="Gilligan J."/>
            <person name="Le Lec M.F."/>
            <person name="Gruber M.A.M."/>
            <person name="Quinn O."/>
            <person name="Lovegrove M."/>
            <person name="Duncan E.J."/>
            <person name="Remnant E.J."/>
            <person name="Van Eeckhoven J."/>
            <person name="Graham B."/>
            <person name="Knapp R.A."/>
            <person name="Langford K.W."/>
            <person name="Kronenberg Z."/>
            <person name="Press M.O."/>
            <person name="Eacker S.M."/>
            <person name="Wilson-Rankin E.E."/>
            <person name="Purcell J."/>
            <person name="Lester P.J."/>
            <person name="Dearden P.K."/>
        </authorList>
    </citation>
    <scope>NUCLEOTIDE SEQUENCE</scope>
    <source>
        <strain evidence="1">Marl-1</strain>
    </source>
</reference>
<organism evidence="1 2">
    <name type="scientific">Vespula vulgaris</name>
    <name type="common">Yellow jacket</name>
    <name type="synonym">Wasp</name>
    <dbReference type="NCBI Taxonomy" id="7454"/>
    <lineage>
        <taxon>Eukaryota</taxon>
        <taxon>Metazoa</taxon>
        <taxon>Ecdysozoa</taxon>
        <taxon>Arthropoda</taxon>
        <taxon>Hexapoda</taxon>
        <taxon>Insecta</taxon>
        <taxon>Pterygota</taxon>
        <taxon>Neoptera</taxon>
        <taxon>Endopterygota</taxon>
        <taxon>Hymenoptera</taxon>
        <taxon>Apocrita</taxon>
        <taxon>Aculeata</taxon>
        <taxon>Vespoidea</taxon>
        <taxon>Vespidae</taxon>
        <taxon>Vespinae</taxon>
        <taxon>Vespula</taxon>
    </lineage>
</organism>
<protein>
    <submittedName>
        <fullName evidence="1">Uncharacterized protein</fullName>
    </submittedName>
</protein>
<accession>A0A834IZY9</accession>
<comment type="caution">
    <text evidence="1">The sequence shown here is derived from an EMBL/GenBank/DDBJ whole genome shotgun (WGS) entry which is preliminary data.</text>
</comment>
<name>A0A834IZY9_VESVU</name>
<proteinExistence type="predicted"/>
<sequence length="133" mass="14901">MHESIREILSPRLDQPVNLNNHSIHLRTEEMENANHSPIKGLYTYIVLGKIGDKLLISDLFIPRLLKSNTKVNGCYKSALDVQCLIINFNIVESSVSSLEAITTQIKVNSAILQYFWTIGTALAYVSSLISLK</sequence>
<dbReference type="EMBL" id="JACSEA010000023">
    <property type="protein sequence ID" value="KAF7379312.1"/>
    <property type="molecule type" value="Genomic_DNA"/>
</dbReference>
<keyword evidence="2" id="KW-1185">Reference proteome</keyword>
<dbReference type="AlphaFoldDB" id="A0A834IZY9"/>
<evidence type="ECO:0000313" key="1">
    <source>
        <dbReference type="EMBL" id="KAF7379312.1"/>
    </source>
</evidence>
<dbReference type="Proteomes" id="UP000614350">
    <property type="component" value="Unassembled WGS sequence"/>
</dbReference>